<protein>
    <recommendedName>
        <fullName evidence="3">Fe2OG dioxygenase domain-containing protein</fullName>
    </recommendedName>
</protein>
<reference evidence="1" key="1">
    <citation type="submission" date="2020-01" db="EMBL/GenBank/DDBJ databases">
        <title>Whole-genome analyses of novel actinobacteria.</title>
        <authorList>
            <person name="Sahin N."/>
        </authorList>
    </citation>
    <scope>NUCLEOTIDE SEQUENCE</scope>
    <source>
        <strain evidence="1">YC537</strain>
    </source>
</reference>
<dbReference type="Gene3D" id="2.60.120.620">
    <property type="entry name" value="q2cbj1_9rhob like domain"/>
    <property type="match status" value="1"/>
</dbReference>
<dbReference type="OrthoDB" id="4009736at2"/>
<evidence type="ECO:0008006" key="3">
    <source>
        <dbReference type="Google" id="ProtNLM"/>
    </source>
</evidence>
<keyword evidence="2" id="KW-1185">Reference proteome</keyword>
<accession>A0A964XIZ1</accession>
<evidence type="ECO:0000313" key="2">
    <source>
        <dbReference type="Proteomes" id="UP000598297"/>
    </source>
</evidence>
<name>A0A964XIZ1_9ACTN</name>
<proteinExistence type="predicted"/>
<evidence type="ECO:0000313" key="1">
    <source>
        <dbReference type="EMBL" id="NBE50754.1"/>
    </source>
</evidence>
<gene>
    <name evidence="1" type="ORF">GUY60_04775</name>
</gene>
<organism evidence="1 2">
    <name type="scientific">Streptomyces boluensis</name>
    <dbReference type="NCBI Taxonomy" id="1775135"/>
    <lineage>
        <taxon>Bacteria</taxon>
        <taxon>Bacillati</taxon>
        <taxon>Actinomycetota</taxon>
        <taxon>Actinomycetes</taxon>
        <taxon>Kitasatosporales</taxon>
        <taxon>Streptomycetaceae</taxon>
        <taxon>Streptomyces</taxon>
    </lineage>
</organism>
<sequence>MVFRGAVPAAVCSTIAERFRTSPGRRVRGADAPGHYLGAYHYHKTTAGYLDESAAHRAELDRVLDVPGDPLTLIRSELGRVLAEDGVTFRPARHAGREAGAALIRSWHGRGEFALAPHEDQAQCTEPRQADFEIQQVVGRPIGAMNVCLENGRGGRLRIWDTRPDDATRDRLGLTYTGSPYPLASLDGVETCHLDIGPGDIYFFNGAHVHAVEPERDATARRTTLSGMLGFIDERTVVSWT</sequence>
<comment type="caution">
    <text evidence="1">The sequence shown here is derived from an EMBL/GenBank/DDBJ whole genome shotgun (WGS) entry which is preliminary data.</text>
</comment>
<dbReference type="Proteomes" id="UP000598297">
    <property type="component" value="Unassembled WGS sequence"/>
</dbReference>
<dbReference type="EMBL" id="JAAAHS010000019">
    <property type="protein sequence ID" value="NBE50754.1"/>
    <property type="molecule type" value="Genomic_DNA"/>
</dbReference>
<dbReference type="AlphaFoldDB" id="A0A964XIZ1"/>